<keyword evidence="2" id="KW-1185">Reference proteome</keyword>
<comment type="caution">
    <text evidence="1">The sequence shown here is derived from an EMBL/GenBank/DDBJ whole genome shotgun (WGS) entry which is preliminary data.</text>
</comment>
<name>A0A117QLM2_9ACTN</name>
<proteinExistence type="predicted"/>
<protein>
    <submittedName>
        <fullName evidence="1">Uncharacterized protein</fullName>
    </submittedName>
</protein>
<accession>A0A117QLM2</accession>
<evidence type="ECO:0000313" key="1">
    <source>
        <dbReference type="EMBL" id="KUN35154.1"/>
    </source>
</evidence>
<dbReference type="AlphaFoldDB" id="A0A117QLM2"/>
<sequence>MATFEFARGMTLDDPDKRTDDGRYLYSGYQAFGKATECEGGQRKDQVLFTAIQAVGTRHRDDTAMKQLIIDYTQAVEKSPMCR</sequence>
<gene>
    <name evidence="1" type="ORF">AQJ30_27210</name>
</gene>
<dbReference type="Proteomes" id="UP000053271">
    <property type="component" value="Unassembled WGS sequence"/>
</dbReference>
<reference evidence="1 2" key="1">
    <citation type="submission" date="2015-10" db="EMBL/GenBank/DDBJ databases">
        <title>Draft genome sequence of Streptomyces longwoodensis DSM 41677, type strain for the species Streptomyces longwoodensis.</title>
        <authorList>
            <person name="Ruckert C."/>
            <person name="Winkler A."/>
            <person name="Kalinowski J."/>
            <person name="Kampfer P."/>
            <person name="Glaeser S."/>
        </authorList>
    </citation>
    <scope>NUCLEOTIDE SEQUENCE [LARGE SCALE GENOMIC DNA]</scope>
    <source>
        <strain evidence="1 2">DSM 41677</strain>
    </source>
</reference>
<organism evidence="1 2">
    <name type="scientific">Streptomyces longwoodensis</name>
    <dbReference type="NCBI Taxonomy" id="68231"/>
    <lineage>
        <taxon>Bacteria</taxon>
        <taxon>Bacillati</taxon>
        <taxon>Actinomycetota</taxon>
        <taxon>Actinomycetes</taxon>
        <taxon>Kitasatosporales</taxon>
        <taxon>Streptomycetaceae</taxon>
        <taxon>Streptomyces</taxon>
    </lineage>
</organism>
<evidence type="ECO:0000313" key="2">
    <source>
        <dbReference type="Proteomes" id="UP000053271"/>
    </source>
</evidence>
<dbReference type="EMBL" id="LMWS01000034">
    <property type="protein sequence ID" value="KUN35154.1"/>
    <property type="molecule type" value="Genomic_DNA"/>
</dbReference>